<feature type="binding site" evidence="2">
    <location>
        <position position="185"/>
    </location>
    <ligand>
        <name>Fe cation</name>
        <dbReference type="ChEBI" id="CHEBI:24875"/>
        <label>2</label>
    </ligand>
</feature>
<dbReference type="GO" id="GO:0046872">
    <property type="term" value="F:metal ion binding"/>
    <property type="evidence" value="ECO:0007669"/>
    <property type="project" value="UniProtKB-KW"/>
</dbReference>
<evidence type="ECO:0000256" key="2">
    <source>
        <dbReference type="PIRSR" id="PIRSR004789-51"/>
    </source>
</evidence>
<reference evidence="3 4" key="1">
    <citation type="journal article" date="2015" name="Nature">
        <title>rRNA introns, odd ribosomes, and small enigmatic genomes across a large radiation of phyla.</title>
        <authorList>
            <person name="Brown C.T."/>
            <person name="Hug L.A."/>
            <person name="Thomas B.C."/>
            <person name="Sharon I."/>
            <person name="Castelle C.J."/>
            <person name="Singh A."/>
            <person name="Wilkins M.J."/>
            <person name="Williams K.H."/>
            <person name="Banfield J.F."/>
        </authorList>
    </citation>
    <scope>NUCLEOTIDE SEQUENCE [LARGE SCALE GENOMIC DNA]</scope>
</reference>
<dbReference type="GO" id="GO:0004113">
    <property type="term" value="F:2',3'-cyclic-nucleotide 3'-phosphodiesterase activity"/>
    <property type="evidence" value="ECO:0007669"/>
    <property type="project" value="TreeGrafter"/>
</dbReference>
<evidence type="ECO:0000313" key="3">
    <source>
        <dbReference type="EMBL" id="KKS56996.1"/>
    </source>
</evidence>
<protein>
    <recommendedName>
        <fullName evidence="5">Metallophosphoesterase</fullName>
    </recommendedName>
</protein>
<feature type="active site" description="Proton donor" evidence="1">
    <location>
        <position position="69"/>
    </location>
</feature>
<name>A0A0G1CE81_9BACT</name>
<dbReference type="SUPFAM" id="SSF56300">
    <property type="entry name" value="Metallo-dependent phosphatases"/>
    <property type="match status" value="1"/>
</dbReference>
<feature type="binding site" evidence="2">
    <location>
        <position position="187"/>
    </location>
    <ligand>
        <name>Fe cation</name>
        <dbReference type="ChEBI" id="CHEBI:24875"/>
        <label>1</label>
    </ligand>
</feature>
<evidence type="ECO:0000313" key="4">
    <source>
        <dbReference type="Proteomes" id="UP000034837"/>
    </source>
</evidence>
<feature type="binding site" evidence="2">
    <location>
        <position position="9"/>
    </location>
    <ligand>
        <name>Fe cation</name>
        <dbReference type="ChEBI" id="CHEBI:24875"/>
        <label>1</label>
    </ligand>
</feature>
<dbReference type="Proteomes" id="UP000034837">
    <property type="component" value="Unassembled WGS sequence"/>
</dbReference>
<dbReference type="Gene3D" id="3.60.21.10">
    <property type="match status" value="1"/>
</dbReference>
<feature type="binding site" evidence="2">
    <location>
        <position position="40"/>
    </location>
    <ligand>
        <name>Fe cation</name>
        <dbReference type="ChEBI" id="CHEBI:24875"/>
        <label>2</label>
    </ligand>
</feature>
<feature type="binding site" evidence="2">
    <location>
        <position position="68"/>
    </location>
    <ligand>
        <name>Fe cation</name>
        <dbReference type="ChEBI" id="CHEBI:24875"/>
        <label>2</label>
    </ligand>
</feature>
<feature type="binding site" evidence="2">
    <location>
        <position position="160"/>
    </location>
    <ligand>
        <name>Fe cation</name>
        <dbReference type="ChEBI" id="CHEBI:24875"/>
        <label>2</label>
    </ligand>
</feature>
<organism evidence="3 4">
    <name type="scientific">Candidatus Magasanikbacteria bacterium GW2011_GWA2_42_32</name>
    <dbReference type="NCBI Taxonomy" id="1619039"/>
    <lineage>
        <taxon>Bacteria</taxon>
        <taxon>Candidatus Magasanikiibacteriota</taxon>
    </lineage>
</organism>
<feature type="binding site" evidence="2">
    <location>
        <position position="41"/>
    </location>
    <ligand>
        <name>Fe cation</name>
        <dbReference type="ChEBI" id="CHEBI:24875"/>
        <label>1</label>
    </ligand>
</feature>
<gene>
    <name evidence="3" type="ORF">UV20_C0004G0092</name>
</gene>
<dbReference type="PIRSF" id="PIRSF004789">
    <property type="entry name" value="DR1281"/>
    <property type="match status" value="1"/>
</dbReference>
<dbReference type="PANTHER" id="PTHR36303">
    <property type="entry name" value="2',3'-CYCLIC-NUCLEOTIDE 2'-PHOSPHODIESTERASE"/>
    <property type="match status" value="1"/>
</dbReference>
<proteinExistence type="predicted"/>
<dbReference type="PATRIC" id="fig|1619039.3.peg.651"/>
<keyword evidence="2" id="KW-0479">Metal-binding</keyword>
<evidence type="ECO:0008006" key="5">
    <source>
        <dbReference type="Google" id="ProtNLM"/>
    </source>
</evidence>
<dbReference type="InterPro" id="IPR029052">
    <property type="entry name" value="Metallo-depent_PP-like"/>
</dbReference>
<accession>A0A0G1CE81</accession>
<comment type="caution">
    <text evidence="3">The sequence shown here is derived from an EMBL/GenBank/DDBJ whole genome shotgun (WGS) entry which is preliminary data.</text>
</comment>
<evidence type="ECO:0000256" key="1">
    <source>
        <dbReference type="PIRSR" id="PIRSR004789-50"/>
    </source>
</evidence>
<dbReference type="EMBL" id="LCDO01000004">
    <property type="protein sequence ID" value="KKS56996.1"/>
    <property type="molecule type" value="Genomic_DNA"/>
</dbReference>
<dbReference type="PANTHER" id="PTHR36303:SF1">
    <property type="entry name" value="2',3'-CYCLIC-NUCLEOTIDE 2'-PHOSPHODIESTERASE"/>
    <property type="match status" value="1"/>
</dbReference>
<dbReference type="Pfam" id="PF13277">
    <property type="entry name" value="YmdB"/>
    <property type="match status" value="1"/>
</dbReference>
<sequence>MFKVLIFGDIVGKTGRQAVAKILPKLKKQFHPHLIIANVENLAHGTGVTPKTLAILEEAGVQVFTGGDHIFAKPDAAKIFEREDSPLIHPANMSVPLGQGEKMLTVAKKRVLVVNLLGRVFLGEKLNEKGIAISNPFKTFDETLKKYQDQKPQIVIVDFHTEATSEQVAMGYHLDGRASVLFGTHTHIPTADAQILDEGLGYITDVGMSGAKNTVLGVDKNIILKRFLEDAKESFDWPELSEAVVNALYVEISEKTGRAKKIKLIQKTIKI</sequence>
<feature type="binding site" evidence="2">
    <location>
        <position position="40"/>
    </location>
    <ligand>
        <name>Fe cation</name>
        <dbReference type="ChEBI" id="CHEBI:24875"/>
        <label>1</label>
    </ligand>
</feature>
<dbReference type="AlphaFoldDB" id="A0A0G1CE81"/>
<dbReference type="InterPro" id="IPR005235">
    <property type="entry name" value="YmdB-like"/>
</dbReference>